<evidence type="ECO:0000256" key="11">
    <source>
        <dbReference type="ARBA" id="ARBA00031130"/>
    </source>
</evidence>
<dbReference type="Proteomes" id="UP000198287">
    <property type="component" value="Unassembled WGS sequence"/>
</dbReference>
<dbReference type="Pfam" id="PF02586">
    <property type="entry name" value="SRAP"/>
    <property type="match status" value="1"/>
</dbReference>
<evidence type="ECO:0000256" key="10">
    <source>
        <dbReference type="ARBA" id="ARBA00030898"/>
    </source>
</evidence>
<keyword evidence="8" id="KW-0456">Lyase</keyword>
<dbReference type="AlphaFoldDB" id="A0A226EJT9"/>
<evidence type="ECO:0000313" key="13">
    <source>
        <dbReference type="EMBL" id="OXA57387.1"/>
    </source>
</evidence>
<dbReference type="GO" id="GO:0008233">
    <property type="term" value="F:peptidase activity"/>
    <property type="evidence" value="ECO:0007669"/>
    <property type="project" value="UniProtKB-KW"/>
</dbReference>
<feature type="region of interest" description="Disordered" evidence="12">
    <location>
        <begin position="26"/>
        <end position="45"/>
    </location>
</feature>
<keyword evidence="5" id="KW-0378">Hydrolase</keyword>
<dbReference type="GO" id="GO:0016829">
    <property type="term" value="F:lyase activity"/>
    <property type="evidence" value="ECO:0007669"/>
    <property type="project" value="UniProtKB-KW"/>
</dbReference>
<evidence type="ECO:0000256" key="1">
    <source>
        <dbReference type="ARBA" id="ARBA00008136"/>
    </source>
</evidence>
<sequence length="332" mass="37170">MCGRTACTLAPDVICRACTYKNGTSGEYQQPTWQDHPPSSDGTTPYTYYPSANIAPTRFTPVMYKTSNASSSNNNTQQNNQESSTNKIVVQPMMFGMIPVYHKGEAKSHGLSTNNARIEGILDSRLYKPVLNKRQLCVIVAQGFYEWKTVGATSGAKKQPYLIFAHQDANVKVADATSWTNGKWSPAKGWTGPKILKMAGLYDVWTSPKGDKVYSYTIITMASNKTMSWLHDRMPAILESNEQVMGWLNASLEMDTKELLSILKPATALEWYMVDSKVGNSRCRDMDCMEPIDPKKGSKGSSFMDKWLKKPDKRKKDDDEFATPAQQPKLEK</sequence>
<protein>
    <recommendedName>
        <fullName evidence="2">Abasic site processing protein HMCES</fullName>
    </recommendedName>
    <alternativeName>
        <fullName evidence="9">Embryonic stem cell-specific 5-hydroxymethylcytosine-binding protein</fullName>
    </alternativeName>
    <alternativeName>
        <fullName evidence="10">Peptidase HMCES</fullName>
    </alternativeName>
    <alternativeName>
        <fullName evidence="11">SRAP domain-containing protein 1</fullName>
    </alternativeName>
</protein>
<evidence type="ECO:0000256" key="4">
    <source>
        <dbReference type="ARBA" id="ARBA00022763"/>
    </source>
</evidence>
<dbReference type="EMBL" id="LNIX01000003">
    <property type="protein sequence ID" value="OXA57387.1"/>
    <property type="molecule type" value="Genomic_DNA"/>
</dbReference>
<dbReference type="STRING" id="158441.A0A226EJT9"/>
<dbReference type="InterPro" id="IPR036590">
    <property type="entry name" value="SRAP-like"/>
</dbReference>
<evidence type="ECO:0000256" key="5">
    <source>
        <dbReference type="ARBA" id="ARBA00022801"/>
    </source>
</evidence>
<keyword evidence="14" id="KW-1185">Reference proteome</keyword>
<dbReference type="OrthoDB" id="2111841at2759"/>
<dbReference type="PANTHER" id="PTHR13604">
    <property type="entry name" value="DC12-RELATED"/>
    <property type="match status" value="1"/>
</dbReference>
<evidence type="ECO:0000256" key="2">
    <source>
        <dbReference type="ARBA" id="ARBA00015888"/>
    </source>
</evidence>
<dbReference type="GO" id="GO:0003697">
    <property type="term" value="F:single-stranded DNA binding"/>
    <property type="evidence" value="ECO:0007669"/>
    <property type="project" value="InterPro"/>
</dbReference>
<keyword evidence="7" id="KW-0238">DNA-binding</keyword>
<comment type="caution">
    <text evidence="13">The sequence shown here is derived from an EMBL/GenBank/DDBJ whole genome shotgun (WGS) entry which is preliminary data.</text>
</comment>
<proteinExistence type="inferred from homology"/>
<gene>
    <name evidence="13" type="ORF">Fcan01_08119</name>
</gene>
<feature type="region of interest" description="Disordered" evidence="12">
    <location>
        <begin position="289"/>
        <end position="332"/>
    </location>
</feature>
<dbReference type="PANTHER" id="PTHR13604:SF0">
    <property type="entry name" value="ABASIC SITE PROCESSING PROTEIN HMCES"/>
    <property type="match status" value="1"/>
</dbReference>
<evidence type="ECO:0000256" key="9">
    <source>
        <dbReference type="ARBA" id="ARBA00030390"/>
    </source>
</evidence>
<evidence type="ECO:0000256" key="12">
    <source>
        <dbReference type="SAM" id="MobiDB-lite"/>
    </source>
</evidence>
<reference evidence="13 14" key="1">
    <citation type="submission" date="2015-12" db="EMBL/GenBank/DDBJ databases">
        <title>The genome of Folsomia candida.</title>
        <authorList>
            <person name="Faddeeva A."/>
            <person name="Derks M.F."/>
            <person name="Anvar Y."/>
            <person name="Smit S."/>
            <person name="Van Straalen N."/>
            <person name="Roelofs D."/>
        </authorList>
    </citation>
    <scope>NUCLEOTIDE SEQUENCE [LARGE SCALE GENOMIC DNA]</scope>
    <source>
        <strain evidence="13 14">VU population</strain>
        <tissue evidence="13">Whole body</tissue>
    </source>
</reference>
<evidence type="ECO:0000256" key="6">
    <source>
        <dbReference type="ARBA" id="ARBA00023124"/>
    </source>
</evidence>
<keyword evidence="4" id="KW-0227">DNA damage</keyword>
<evidence type="ECO:0000256" key="8">
    <source>
        <dbReference type="ARBA" id="ARBA00023239"/>
    </source>
</evidence>
<dbReference type="SUPFAM" id="SSF143081">
    <property type="entry name" value="BB1717-like"/>
    <property type="match status" value="1"/>
</dbReference>
<dbReference type="OMA" id="SYNKGPQ"/>
<dbReference type="GO" id="GO:0006508">
    <property type="term" value="P:proteolysis"/>
    <property type="evidence" value="ECO:0007669"/>
    <property type="project" value="UniProtKB-KW"/>
</dbReference>
<comment type="similarity">
    <text evidence="1">Belongs to the SOS response-associated peptidase family.</text>
</comment>
<dbReference type="Gene3D" id="3.90.1680.10">
    <property type="entry name" value="SOS response associated peptidase-like"/>
    <property type="match status" value="1"/>
</dbReference>
<name>A0A226EJT9_FOLCA</name>
<evidence type="ECO:0000256" key="3">
    <source>
        <dbReference type="ARBA" id="ARBA00022670"/>
    </source>
</evidence>
<organism evidence="13 14">
    <name type="scientific">Folsomia candida</name>
    <name type="common">Springtail</name>
    <dbReference type="NCBI Taxonomy" id="158441"/>
    <lineage>
        <taxon>Eukaryota</taxon>
        <taxon>Metazoa</taxon>
        <taxon>Ecdysozoa</taxon>
        <taxon>Arthropoda</taxon>
        <taxon>Hexapoda</taxon>
        <taxon>Collembola</taxon>
        <taxon>Entomobryomorpha</taxon>
        <taxon>Isotomoidea</taxon>
        <taxon>Isotomidae</taxon>
        <taxon>Proisotominae</taxon>
        <taxon>Folsomia</taxon>
    </lineage>
</organism>
<feature type="compositionally biased region" description="Low complexity" evidence="12">
    <location>
        <begin position="66"/>
        <end position="84"/>
    </location>
</feature>
<evidence type="ECO:0000256" key="7">
    <source>
        <dbReference type="ARBA" id="ARBA00023125"/>
    </source>
</evidence>
<dbReference type="InterPro" id="IPR003738">
    <property type="entry name" value="SRAP"/>
</dbReference>
<accession>A0A226EJT9</accession>
<keyword evidence="6" id="KW-0190">Covalent protein-DNA linkage</keyword>
<feature type="compositionally biased region" description="Basic and acidic residues" evidence="12">
    <location>
        <begin position="306"/>
        <end position="318"/>
    </location>
</feature>
<dbReference type="GO" id="GO:0106300">
    <property type="term" value="P:protein-DNA covalent cross-linking repair"/>
    <property type="evidence" value="ECO:0007669"/>
    <property type="project" value="InterPro"/>
</dbReference>
<feature type="region of interest" description="Disordered" evidence="12">
    <location>
        <begin position="65"/>
        <end position="84"/>
    </location>
</feature>
<keyword evidence="3" id="KW-0645">Protease</keyword>
<evidence type="ECO:0000313" key="14">
    <source>
        <dbReference type="Proteomes" id="UP000198287"/>
    </source>
</evidence>